<gene>
    <name evidence="1" type="ORF">BN980_GECA17s01319g</name>
</gene>
<evidence type="ECO:0000313" key="1">
    <source>
        <dbReference type="EMBL" id="CDO56872.1"/>
    </source>
</evidence>
<accession>A0A0J9XHV4</accession>
<organism evidence="1 2">
    <name type="scientific">Geotrichum candidum</name>
    <name type="common">Oospora lactis</name>
    <name type="synonym">Dipodascus geotrichum</name>
    <dbReference type="NCBI Taxonomy" id="1173061"/>
    <lineage>
        <taxon>Eukaryota</taxon>
        <taxon>Fungi</taxon>
        <taxon>Dikarya</taxon>
        <taxon>Ascomycota</taxon>
        <taxon>Saccharomycotina</taxon>
        <taxon>Dipodascomycetes</taxon>
        <taxon>Dipodascales</taxon>
        <taxon>Dipodascaceae</taxon>
        <taxon>Geotrichum</taxon>
    </lineage>
</organism>
<reference evidence="1" key="1">
    <citation type="submission" date="2014-03" db="EMBL/GenBank/DDBJ databases">
        <authorList>
            <person name="Casaregola S."/>
        </authorList>
    </citation>
    <scope>NUCLEOTIDE SEQUENCE [LARGE SCALE GENOMIC DNA]</scope>
    <source>
        <strain evidence="1">CLIB 918</strain>
    </source>
</reference>
<dbReference type="AlphaFoldDB" id="A0A0J9XHV4"/>
<dbReference type="GO" id="GO:0007059">
    <property type="term" value="P:chromosome segregation"/>
    <property type="evidence" value="ECO:0007669"/>
    <property type="project" value="InterPro"/>
</dbReference>
<evidence type="ECO:0000313" key="2">
    <source>
        <dbReference type="Proteomes" id="UP000242525"/>
    </source>
</evidence>
<sequence length="318" mass="36013">MLQIADIDIAVMLNTSNSHLWDYSTLLQNGKDYVPVNIKSVVKSLQESIYPLFLNHVSISESEELQLTFIRIQIFEAKSVNALLSSSAVDRYNAAPPIYLALPQSSPYIIHSHLNENNPYLKGIFQTVTKLLSRPGKPVELQHSKSPPTKSFSSLSVLKGASREANVQGPWKIYSKGQADIYNNPLEPETIEKTNKRKQEFDFEEELRTCKRPLSDSMLKKLTRLRFHGDIEASDHTDNRVQISYNSFTLKVPYKDSKESELFVPSIKLKLEGTDVFGGMKELALKRFIDIEKMPSWLTGENGVSSGTITADRQFQKN</sequence>
<proteinExistence type="predicted"/>
<dbReference type="STRING" id="1173061.A0A0J9XHV4"/>
<dbReference type="Gene3D" id="3.10.20.720">
    <property type="match status" value="1"/>
</dbReference>
<comment type="caution">
    <text evidence="1">The sequence shown here is derived from an EMBL/GenBank/DDBJ whole genome shotgun (WGS) entry which is preliminary data.</text>
</comment>
<dbReference type="InterPro" id="IPR007902">
    <property type="entry name" value="Chl4/mis15/CENP-N"/>
</dbReference>
<dbReference type="OrthoDB" id="6585699at2759"/>
<dbReference type="EMBL" id="CCBN010000017">
    <property type="protein sequence ID" value="CDO56872.1"/>
    <property type="molecule type" value="Genomic_DNA"/>
</dbReference>
<name>A0A0J9XHV4_GEOCN</name>
<protein>
    <submittedName>
        <fullName evidence="1">Similar to Saccharomyces cerevisiae YDR254W CHL4 Outer kinetochore protein required for chromosome stability</fullName>
    </submittedName>
</protein>
<dbReference type="Pfam" id="PF05238">
    <property type="entry name" value="CENP-N"/>
    <property type="match status" value="1"/>
</dbReference>
<keyword evidence="2" id="KW-1185">Reference proteome</keyword>
<dbReference type="GO" id="GO:0034080">
    <property type="term" value="P:CENP-A containing chromatin assembly"/>
    <property type="evidence" value="ECO:0007669"/>
    <property type="project" value="InterPro"/>
</dbReference>
<dbReference type="Proteomes" id="UP000242525">
    <property type="component" value="Unassembled WGS sequence"/>
</dbReference>